<dbReference type="AlphaFoldDB" id="A0A1Q3G010"/>
<organism evidence="2">
    <name type="scientific">Culex tarsalis</name>
    <name type="common">Encephalitis mosquito</name>
    <dbReference type="NCBI Taxonomy" id="7177"/>
    <lineage>
        <taxon>Eukaryota</taxon>
        <taxon>Metazoa</taxon>
        <taxon>Ecdysozoa</taxon>
        <taxon>Arthropoda</taxon>
        <taxon>Hexapoda</taxon>
        <taxon>Insecta</taxon>
        <taxon>Pterygota</taxon>
        <taxon>Neoptera</taxon>
        <taxon>Endopterygota</taxon>
        <taxon>Diptera</taxon>
        <taxon>Nematocera</taxon>
        <taxon>Culicoidea</taxon>
        <taxon>Culicidae</taxon>
        <taxon>Culicinae</taxon>
        <taxon>Culicini</taxon>
        <taxon>Culex</taxon>
        <taxon>Culex</taxon>
    </lineage>
</organism>
<accession>A0A1Q3G010</accession>
<evidence type="ECO:0000256" key="1">
    <source>
        <dbReference type="SAM" id="MobiDB-lite"/>
    </source>
</evidence>
<protein>
    <submittedName>
        <fullName evidence="2">Uncharacterized protein</fullName>
    </submittedName>
</protein>
<evidence type="ECO:0000313" key="2">
    <source>
        <dbReference type="EMBL" id="JAV33096.1"/>
    </source>
</evidence>
<feature type="compositionally biased region" description="Polar residues" evidence="1">
    <location>
        <begin position="1"/>
        <end position="14"/>
    </location>
</feature>
<feature type="region of interest" description="Disordered" evidence="1">
    <location>
        <begin position="1"/>
        <end position="20"/>
    </location>
</feature>
<reference evidence="2" key="1">
    <citation type="submission" date="2017-01" db="EMBL/GenBank/DDBJ databases">
        <title>A deep insight into the sialotranscriptome of adult male and female Cluex tarsalis mosquitoes.</title>
        <authorList>
            <person name="Ribeiro J.M."/>
            <person name="Moreira F."/>
            <person name="Bernard K.A."/>
            <person name="Calvo E."/>
        </authorList>
    </citation>
    <scope>NUCLEOTIDE SEQUENCE</scope>
    <source>
        <strain evidence="2">Kern County</strain>
        <tissue evidence="2">Salivary glands</tissue>
    </source>
</reference>
<name>A0A1Q3G010_CULTA</name>
<proteinExistence type="predicted"/>
<dbReference type="EMBL" id="GFDL01001949">
    <property type="protein sequence ID" value="JAV33096.1"/>
    <property type="molecule type" value="Transcribed_RNA"/>
</dbReference>
<sequence>MSQSKQLTVESSGSDELRRVRKTVEVTSTRYTEIVEPSDVGGQPTGNPVLVKREPPSSDLFTTSFAWVDSGIGEFNETVGLDQRKFQEQCCEKMQAYVKRMATLLGDVRKTEASEQFAKLESDRIADQDSIRNSLREVLEGSRERQQRREQELEEVLKHF</sequence>